<dbReference type="InterPro" id="IPR016518">
    <property type="entry name" value="Alpha-L-fucosidase"/>
</dbReference>
<dbReference type="InterPro" id="IPR049053">
    <property type="entry name" value="AFCA-like_C"/>
</dbReference>
<evidence type="ECO:0000313" key="4">
    <source>
        <dbReference type="EMBL" id="TWU32528.1"/>
    </source>
</evidence>
<protein>
    <submittedName>
        <fullName evidence="4">Uncharacterized protein</fullName>
    </submittedName>
</protein>
<dbReference type="Gene3D" id="1.50.10.10">
    <property type="match status" value="1"/>
</dbReference>
<accession>A0A5C6D6S2</accession>
<dbReference type="InterPro" id="IPR012341">
    <property type="entry name" value="6hp_glycosidase-like_sf"/>
</dbReference>
<dbReference type="PANTHER" id="PTHR31084">
    <property type="entry name" value="ALPHA-L-FUCOSIDASE 2"/>
    <property type="match status" value="1"/>
</dbReference>
<feature type="domain" description="Glycosyl hydrolase family 95 N-terminal" evidence="1">
    <location>
        <begin position="55"/>
        <end position="293"/>
    </location>
</feature>
<dbReference type="SUPFAM" id="SSF48208">
    <property type="entry name" value="Six-hairpin glycosidases"/>
    <property type="match status" value="1"/>
</dbReference>
<evidence type="ECO:0000259" key="3">
    <source>
        <dbReference type="Pfam" id="PF22124"/>
    </source>
</evidence>
<evidence type="ECO:0000259" key="2">
    <source>
        <dbReference type="Pfam" id="PF21307"/>
    </source>
</evidence>
<dbReference type="InterPro" id="IPR054363">
    <property type="entry name" value="GH95_cat"/>
</dbReference>
<dbReference type="OrthoDB" id="9802600at2"/>
<organism evidence="4 5">
    <name type="scientific">Novipirellula artificiosorum</name>
    <dbReference type="NCBI Taxonomy" id="2528016"/>
    <lineage>
        <taxon>Bacteria</taxon>
        <taxon>Pseudomonadati</taxon>
        <taxon>Planctomycetota</taxon>
        <taxon>Planctomycetia</taxon>
        <taxon>Pirellulales</taxon>
        <taxon>Pirellulaceae</taxon>
        <taxon>Novipirellula</taxon>
    </lineage>
</organism>
<dbReference type="Pfam" id="PF21307">
    <property type="entry name" value="Glyco_hydro_95_C"/>
    <property type="match status" value="1"/>
</dbReference>
<dbReference type="GO" id="GO:0004560">
    <property type="term" value="F:alpha-L-fucosidase activity"/>
    <property type="evidence" value="ECO:0007669"/>
    <property type="project" value="InterPro"/>
</dbReference>
<dbReference type="InterPro" id="IPR008928">
    <property type="entry name" value="6-hairpin_glycosidase_sf"/>
</dbReference>
<dbReference type="AlphaFoldDB" id="A0A5C6D6S2"/>
<dbReference type="PANTHER" id="PTHR31084:SF0">
    <property type="entry name" value="ALPHA-L-FUCOSIDASE 2"/>
    <property type="match status" value="1"/>
</dbReference>
<evidence type="ECO:0000313" key="5">
    <source>
        <dbReference type="Proteomes" id="UP000319143"/>
    </source>
</evidence>
<dbReference type="InterPro" id="IPR027414">
    <property type="entry name" value="GH95_N_dom"/>
</dbReference>
<proteinExistence type="predicted"/>
<gene>
    <name evidence="4" type="ORF">Poly41_55060</name>
</gene>
<feature type="domain" description="Glycosyl hydrolase family 95 catalytic" evidence="3">
    <location>
        <begin position="320"/>
        <end position="711"/>
    </location>
</feature>
<dbReference type="Pfam" id="PF14498">
    <property type="entry name" value="Glyco_hyd_65N_2"/>
    <property type="match status" value="1"/>
</dbReference>
<dbReference type="Pfam" id="PF22124">
    <property type="entry name" value="Glyco_hydro_95_cat"/>
    <property type="match status" value="1"/>
</dbReference>
<dbReference type="Proteomes" id="UP000319143">
    <property type="component" value="Unassembled WGS sequence"/>
</dbReference>
<dbReference type="GO" id="GO:0005975">
    <property type="term" value="P:carbohydrate metabolic process"/>
    <property type="evidence" value="ECO:0007669"/>
    <property type="project" value="InterPro"/>
</dbReference>
<name>A0A5C6D6S2_9BACT</name>
<dbReference type="EMBL" id="SJPV01000012">
    <property type="protein sequence ID" value="TWU32528.1"/>
    <property type="molecule type" value="Genomic_DNA"/>
</dbReference>
<dbReference type="Gene3D" id="2.60.40.1180">
    <property type="entry name" value="Golgi alpha-mannosidase II"/>
    <property type="match status" value="1"/>
</dbReference>
<evidence type="ECO:0000259" key="1">
    <source>
        <dbReference type="Pfam" id="PF14498"/>
    </source>
</evidence>
<keyword evidence="5" id="KW-1185">Reference proteome</keyword>
<dbReference type="PIRSF" id="PIRSF007663">
    <property type="entry name" value="UCP007663"/>
    <property type="match status" value="1"/>
</dbReference>
<dbReference type="RefSeq" id="WP_146530290.1">
    <property type="nucleotide sequence ID" value="NZ_SJPV01000012.1"/>
</dbReference>
<dbReference type="InterPro" id="IPR013780">
    <property type="entry name" value="Glyco_hydro_b"/>
</dbReference>
<comment type="caution">
    <text evidence="4">The sequence shown here is derived from an EMBL/GenBank/DDBJ whole genome shotgun (WGS) entry which is preliminary data.</text>
</comment>
<sequence length="842" mass="94412">MKIEESIKRLTAILVIALCSFRSGLAEDGSVLHYDRPIAENLKRLDHTNPRAQTNARFMGEALPLGNGRFGAMFSGHVDSEYLVFNDITLWMNSTRGESELKQSGSPANGKDYLELVRAACREGKYGTGEGSIEALGTQYLATQQRLGNFAPFADLEIRTGHDPSAADNYHRALDLSTGVASVRYRVGDVKYSREYFCSHPQDLFVARFSADGGKMDLVLEARTAHKESTIEANGREIQLRGFANMDQEDMAFMQAVRVVASDAEVEAKADGTLRVTGATEVVLYVAGYTDYLPNFPEFKGRDFAGDTLLALQQAEELGYRALKQKHVSDVQSLMQRVQLDLGVAPSRLPTDRLIKQGDPREVQKLYFDFARYLQICTSRDAPVPSNLQGLWNSMLTPPWNSDYHHDINVQMNYWMVETANLPESFSPFVEWTKVLAESGRHTAWGTFGVKKGWTVGLNGNIFGFTAQNPHGRRLQQGGHWLAQHLFEHYAFSKDRVYLEEVYPILKGAAEFFFEHLAPWKDGTLVIYPTWSPENFFLKKEFGELNKQSWGASYDQQLLVNLFTDCIEASIVLDRDPEFRQTLRDFLPKLSPQKINSHGQLQEWPEDWDDPEGTHRHLSHLIALHPGRDFSPLVTPKLAEACETVLKVRVGQGGWKGAWRAACWARLRNGDEALKYYVDLVSGSANPNLLNGSRFQIDGNFGGGAAIPEMLLQSHLRSIDPQADTLAAAAYVPYREDLERPNQFVAEVPPDRLANAASILDLLPALPSSWPNGHVKGLRARGGFEVDIAWDQGQLTTAAIRATCDGRFRLYAEGQLSREITLKKDQTTTYAECFSNKETLQR</sequence>
<reference evidence="4 5" key="1">
    <citation type="submission" date="2019-02" db="EMBL/GenBank/DDBJ databases">
        <title>Deep-cultivation of Planctomycetes and their phenomic and genomic characterization uncovers novel biology.</title>
        <authorList>
            <person name="Wiegand S."/>
            <person name="Jogler M."/>
            <person name="Boedeker C."/>
            <person name="Pinto D."/>
            <person name="Vollmers J."/>
            <person name="Rivas-Marin E."/>
            <person name="Kohn T."/>
            <person name="Peeters S.H."/>
            <person name="Heuer A."/>
            <person name="Rast P."/>
            <person name="Oberbeckmann S."/>
            <person name="Bunk B."/>
            <person name="Jeske O."/>
            <person name="Meyerdierks A."/>
            <person name="Storesund J.E."/>
            <person name="Kallscheuer N."/>
            <person name="Luecker S."/>
            <person name="Lage O.M."/>
            <person name="Pohl T."/>
            <person name="Merkel B.J."/>
            <person name="Hornburger P."/>
            <person name="Mueller R.-W."/>
            <person name="Bruemmer F."/>
            <person name="Labrenz M."/>
            <person name="Spormann A.M."/>
            <person name="Op Den Camp H."/>
            <person name="Overmann J."/>
            <person name="Amann R."/>
            <person name="Jetten M.S.M."/>
            <person name="Mascher T."/>
            <person name="Medema M.H."/>
            <person name="Devos D.P."/>
            <person name="Kaster A.-K."/>
            <person name="Ovreas L."/>
            <person name="Rohde M."/>
            <person name="Galperin M.Y."/>
            <person name="Jogler C."/>
        </authorList>
    </citation>
    <scope>NUCLEOTIDE SEQUENCE [LARGE SCALE GENOMIC DNA]</scope>
    <source>
        <strain evidence="4 5">Poly41</strain>
    </source>
</reference>
<feature type="domain" description="Alpha fucosidase A-like C-terminal" evidence="2">
    <location>
        <begin position="758"/>
        <end position="825"/>
    </location>
</feature>